<protein>
    <recommendedName>
        <fullName evidence="2">Micro-fibrillar-associated protein 1 C-terminal domain-containing protein</fullName>
    </recommendedName>
</protein>
<dbReference type="Pfam" id="PF06991">
    <property type="entry name" value="MFAP1"/>
    <property type="match status" value="1"/>
</dbReference>
<feature type="region of interest" description="Disordered" evidence="1">
    <location>
        <begin position="1"/>
        <end position="20"/>
    </location>
</feature>
<organism evidence="3 4">
    <name type="scientific">Wallemia ichthyophaga</name>
    <dbReference type="NCBI Taxonomy" id="245174"/>
    <lineage>
        <taxon>Eukaryota</taxon>
        <taxon>Fungi</taxon>
        <taxon>Dikarya</taxon>
        <taxon>Basidiomycota</taxon>
        <taxon>Wallemiomycotina</taxon>
        <taxon>Wallemiomycetes</taxon>
        <taxon>Wallemiales</taxon>
        <taxon>Wallemiaceae</taxon>
        <taxon>Wallemia</taxon>
    </lineage>
</organism>
<name>A0A4T0IGE8_WALIC</name>
<reference evidence="3 4" key="1">
    <citation type="submission" date="2019-03" db="EMBL/GenBank/DDBJ databases">
        <title>Sequencing 23 genomes of Wallemia ichthyophaga.</title>
        <authorList>
            <person name="Gostincar C."/>
        </authorList>
    </citation>
    <scope>NUCLEOTIDE SEQUENCE [LARGE SCALE GENOMIC DNA]</scope>
    <source>
        <strain evidence="3 4">EXF-6200</strain>
    </source>
</reference>
<dbReference type="InterPro" id="IPR033194">
    <property type="entry name" value="MFAP1"/>
</dbReference>
<feature type="domain" description="Micro-fibrillar-associated protein 1 C-terminal" evidence="2">
    <location>
        <begin position="5"/>
        <end position="147"/>
    </location>
</feature>
<feature type="region of interest" description="Disordered" evidence="1">
    <location>
        <begin position="141"/>
        <end position="182"/>
    </location>
</feature>
<accession>A0A4T0IGE8</accession>
<evidence type="ECO:0000256" key="1">
    <source>
        <dbReference type="SAM" id="MobiDB-lite"/>
    </source>
</evidence>
<dbReference type="PANTHER" id="PTHR15327">
    <property type="entry name" value="MICROFIBRIL-ASSOCIATED PROTEIN"/>
    <property type="match status" value="1"/>
</dbReference>
<proteinExistence type="predicted"/>
<comment type="caution">
    <text evidence="3">The sequence shown here is derived from an EMBL/GenBank/DDBJ whole genome shotgun (WGS) entry which is preliminary data.</text>
</comment>
<dbReference type="Proteomes" id="UP000310689">
    <property type="component" value="Unassembled WGS sequence"/>
</dbReference>
<dbReference type="AlphaFoldDB" id="A0A4T0IGE8"/>
<evidence type="ECO:0000313" key="3">
    <source>
        <dbReference type="EMBL" id="TIB27677.1"/>
    </source>
</evidence>
<feature type="compositionally biased region" description="Basic and acidic residues" evidence="1">
    <location>
        <begin position="53"/>
        <end position="81"/>
    </location>
</feature>
<feature type="compositionally biased region" description="Basic and acidic residues" evidence="1">
    <location>
        <begin position="156"/>
        <end position="182"/>
    </location>
</feature>
<sequence length="182" mass="21679">MAEKDATQLIPDVDDTDGLDPQAEFDAWRLRELKRIERHEVAKKIRDEEMEEIERRRAMPEHERIKQDTALAEQKRDEKYKTRQGGTYMQKFWHKGAFHQDMDVLKRDLSGPTENQIDLGKLPQVMQVRDFGKIKQTKYKTLKDEDTSVQNTTKKKRDDVGDSRYRQQEDIDREDSKRQKVS</sequence>
<evidence type="ECO:0000313" key="4">
    <source>
        <dbReference type="Proteomes" id="UP000310689"/>
    </source>
</evidence>
<dbReference type="EMBL" id="SPOI01000423">
    <property type="protein sequence ID" value="TIB27677.1"/>
    <property type="molecule type" value="Genomic_DNA"/>
</dbReference>
<dbReference type="InterPro" id="IPR009730">
    <property type="entry name" value="MFAP1_C"/>
</dbReference>
<feature type="region of interest" description="Disordered" evidence="1">
    <location>
        <begin position="53"/>
        <end position="83"/>
    </location>
</feature>
<evidence type="ECO:0000259" key="2">
    <source>
        <dbReference type="Pfam" id="PF06991"/>
    </source>
</evidence>
<gene>
    <name evidence="3" type="ORF">E3P86_04041</name>
</gene>